<dbReference type="Pfam" id="PF17146">
    <property type="entry name" value="PIN_6"/>
    <property type="match status" value="1"/>
</dbReference>
<proteinExistence type="inferred from homology"/>
<keyword evidence="4 8" id="KW-0479">Metal-binding</keyword>
<feature type="compositionally biased region" description="Basic residues" evidence="9">
    <location>
        <begin position="133"/>
        <end position="142"/>
    </location>
</feature>
<evidence type="ECO:0000256" key="5">
    <source>
        <dbReference type="ARBA" id="ARBA00022801"/>
    </source>
</evidence>
<evidence type="ECO:0000256" key="8">
    <source>
        <dbReference type="PIRSR" id="PIRSR037125-1"/>
    </source>
</evidence>
<evidence type="ECO:0000259" key="11">
    <source>
        <dbReference type="Pfam" id="PF17146"/>
    </source>
</evidence>
<dbReference type="GO" id="GO:0030688">
    <property type="term" value="C:preribosome, small subunit precursor"/>
    <property type="evidence" value="ECO:0007669"/>
    <property type="project" value="TreeGrafter"/>
</dbReference>
<dbReference type="InterPro" id="IPR033411">
    <property type="entry name" value="Ribonuclease_PIN"/>
</dbReference>
<comment type="caution">
    <text evidence="12">The sequence shown here is derived from an EMBL/GenBank/DDBJ whole genome shotgun (WGS) entry which is preliminary data.</text>
</comment>
<evidence type="ECO:0000256" key="4">
    <source>
        <dbReference type="ARBA" id="ARBA00022723"/>
    </source>
</evidence>
<dbReference type="GO" id="GO:0016787">
    <property type="term" value="F:hydrolase activity"/>
    <property type="evidence" value="ECO:0007669"/>
    <property type="project" value="UniProtKB-KW"/>
</dbReference>
<dbReference type="OrthoDB" id="446759at2759"/>
<evidence type="ECO:0000313" key="13">
    <source>
        <dbReference type="Proteomes" id="UP000193144"/>
    </source>
</evidence>
<keyword evidence="5" id="KW-0378">Hydrolase</keyword>
<feature type="domain" description="Nin one binding (NOB1) Zn-ribbon-like" evidence="10">
    <location>
        <begin position="309"/>
        <end position="380"/>
    </location>
</feature>
<dbReference type="PIRSF" id="PIRSF037125">
    <property type="entry name" value="D-site_20S_pre-rRNA_nuclease"/>
    <property type="match status" value="1"/>
</dbReference>
<dbReference type="FunFam" id="3.40.50.1010:FF:000020">
    <property type="entry name" value="20S-pre-rRNA D-site endonuclease NOB1"/>
    <property type="match status" value="1"/>
</dbReference>
<dbReference type="InterPro" id="IPR014881">
    <property type="entry name" value="NOB1_Zn-bd"/>
</dbReference>
<comment type="subcellular location">
    <subcellularLocation>
        <location evidence="1">Nucleus</location>
    </subcellularLocation>
</comment>
<name>A0A1Y1YIB8_9PLEO</name>
<dbReference type="InterPro" id="IPR036283">
    <property type="entry name" value="NOB1_Zf-like_sf"/>
</dbReference>
<organism evidence="12 13">
    <name type="scientific">Clohesyomyces aquaticus</name>
    <dbReference type="NCBI Taxonomy" id="1231657"/>
    <lineage>
        <taxon>Eukaryota</taxon>
        <taxon>Fungi</taxon>
        <taxon>Dikarya</taxon>
        <taxon>Ascomycota</taxon>
        <taxon>Pezizomycotina</taxon>
        <taxon>Dothideomycetes</taxon>
        <taxon>Pleosporomycetidae</taxon>
        <taxon>Pleosporales</taxon>
        <taxon>Lindgomycetaceae</taxon>
        <taxon>Clohesyomyces</taxon>
    </lineage>
</organism>
<keyword evidence="7" id="KW-0539">Nucleus</keyword>
<keyword evidence="6 8" id="KW-0862">Zinc</keyword>
<dbReference type="Proteomes" id="UP000193144">
    <property type="component" value="Unassembled WGS sequence"/>
</dbReference>
<dbReference type="GO" id="GO:0031981">
    <property type="term" value="C:nuclear lumen"/>
    <property type="evidence" value="ECO:0007669"/>
    <property type="project" value="UniProtKB-ARBA"/>
</dbReference>
<dbReference type="GO" id="GO:0004521">
    <property type="term" value="F:RNA endonuclease activity"/>
    <property type="evidence" value="ECO:0007669"/>
    <property type="project" value="InterPro"/>
</dbReference>
<evidence type="ECO:0000256" key="3">
    <source>
        <dbReference type="ARBA" id="ARBA00022722"/>
    </source>
</evidence>
<dbReference type="CDD" id="cd09876">
    <property type="entry name" value="PIN_Nob1-like"/>
    <property type="match status" value="1"/>
</dbReference>
<protein>
    <submittedName>
        <fullName evidence="12">Nin one binding Zn-ribbon like-domain-containing protein</fullName>
    </submittedName>
</protein>
<dbReference type="GO" id="GO:0046872">
    <property type="term" value="F:metal ion binding"/>
    <property type="evidence" value="ECO:0007669"/>
    <property type="project" value="UniProtKB-KW"/>
</dbReference>
<reference evidence="12 13" key="1">
    <citation type="submission" date="2016-07" db="EMBL/GenBank/DDBJ databases">
        <title>Pervasive Adenine N6-methylation of Active Genes in Fungi.</title>
        <authorList>
            <consortium name="DOE Joint Genome Institute"/>
            <person name="Mondo S.J."/>
            <person name="Dannebaum R.O."/>
            <person name="Kuo R.C."/>
            <person name="Labutti K."/>
            <person name="Haridas S."/>
            <person name="Kuo A."/>
            <person name="Salamov A."/>
            <person name="Ahrendt S.R."/>
            <person name="Lipzen A."/>
            <person name="Sullivan W."/>
            <person name="Andreopoulos W.B."/>
            <person name="Clum A."/>
            <person name="Lindquist E."/>
            <person name="Daum C."/>
            <person name="Ramamoorthy G.K."/>
            <person name="Gryganskyi A."/>
            <person name="Culley D."/>
            <person name="Magnuson J.K."/>
            <person name="James T.Y."/>
            <person name="O'Malley M.A."/>
            <person name="Stajich J.E."/>
            <person name="Spatafora J.W."/>
            <person name="Visel A."/>
            <person name="Grigoriev I.V."/>
        </authorList>
    </citation>
    <scope>NUCLEOTIDE SEQUENCE [LARGE SCALE GENOMIC DNA]</scope>
    <source>
        <strain evidence="12 13">CBS 115471</strain>
    </source>
</reference>
<feature type="binding site" evidence="8">
    <location>
        <position position="334"/>
    </location>
    <ligand>
        <name>Zn(2+)</name>
        <dbReference type="ChEBI" id="CHEBI:29105"/>
    </ligand>
</feature>
<dbReference type="GO" id="GO:0005737">
    <property type="term" value="C:cytoplasm"/>
    <property type="evidence" value="ECO:0007669"/>
    <property type="project" value="UniProtKB-ARBA"/>
</dbReference>
<dbReference type="EMBL" id="MCFA01000234">
    <property type="protein sequence ID" value="ORX97456.1"/>
    <property type="molecule type" value="Genomic_DNA"/>
</dbReference>
<dbReference type="AlphaFoldDB" id="A0A1Y1YIB8"/>
<feature type="binding site" evidence="8">
    <location>
        <position position="322"/>
    </location>
    <ligand>
        <name>Zn(2+)</name>
        <dbReference type="ChEBI" id="CHEBI:29105"/>
    </ligand>
</feature>
<feature type="region of interest" description="Disordered" evidence="9">
    <location>
        <begin position="433"/>
        <end position="457"/>
    </location>
</feature>
<feature type="binding site" evidence="8">
    <location>
        <position position="319"/>
    </location>
    <ligand>
        <name>Zn(2+)</name>
        <dbReference type="ChEBI" id="CHEBI:29105"/>
    </ligand>
</feature>
<evidence type="ECO:0000256" key="6">
    <source>
        <dbReference type="ARBA" id="ARBA00022833"/>
    </source>
</evidence>
<gene>
    <name evidence="12" type="ORF">BCR34DRAFT_496861</name>
</gene>
<dbReference type="PANTHER" id="PTHR12814">
    <property type="entry name" value="RNA-BINDING PROTEIN NOB1"/>
    <property type="match status" value="1"/>
</dbReference>
<accession>A0A1Y1YIB8</accession>
<evidence type="ECO:0000313" key="12">
    <source>
        <dbReference type="EMBL" id="ORX97456.1"/>
    </source>
</evidence>
<keyword evidence="3" id="KW-0540">Nuclease</keyword>
<keyword evidence="13" id="KW-1185">Reference proteome</keyword>
<dbReference type="Gene3D" id="3.40.50.1010">
    <property type="entry name" value="5'-nuclease"/>
    <property type="match status" value="1"/>
</dbReference>
<evidence type="ECO:0000259" key="10">
    <source>
        <dbReference type="Pfam" id="PF08772"/>
    </source>
</evidence>
<dbReference type="Pfam" id="PF08772">
    <property type="entry name" value="Zn_ribbon_NOB1"/>
    <property type="match status" value="1"/>
</dbReference>
<evidence type="ECO:0000256" key="7">
    <source>
        <dbReference type="ARBA" id="ARBA00023242"/>
    </source>
</evidence>
<dbReference type="GO" id="GO:0030490">
    <property type="term" value="P:maturation of SSU-rRNA"/>
    <property type="evidence" value="ECO:0007669"/>
    <property type="project" value="TreeGrafter"/>
</dbReference>
<feature type="compositionally biased region" description="Acidic residues" evidence="9">
    <location>
        <begin position="212"/>
        <end position="226"/>
    </location>
</feature>
<dbReference type="PANTHER" id="PTHR12814:SF2">
    <property type="entry name" value="RNA-BINDING PROTEIN NOB1"/>
    <property type="match status" value="1"/>
</dbReference>
<sequence length="457" mass="50206">TMASPKPFQALIIDTGPLIKNTVAISTLLQQAEELYTTSAIISEIRDATTRSRVETTLLPFLKIRNPNPVSYEVVTQLSKRTGDFPVLSRQDLGILALAYEVECEKTGGKSVRTMPGQKETHLSGNPKENRQSKGKSRRSRKHGADKLQEPNDAATQDVKPAAQKMDSVDQKQEAVTRAAPAPKPAETETLPPPVPKQEHNHNLSKAQDPSSSEDETLEFSDESDGDWITPTNITQHIAKDTGLFTPNRKSNAKLNPKSKPTTPSTSTCTPTPSEPTQTAVATITTDFAMQNVLLQMNLHLLSSSLSRIHTLRTHILRCHACFFTTKLMDKQFCPRCGQPTLQRIGCSTLASGEFKLHLSSKFTWNTRGNRYSIPKPVAGSANGRVTGGGKGNWGNELILAEDQKEYVRGVEEGKRVKARDLMDEDYLPGILTGERGREGGRMKVGAGRNVNSKKRV</sequence>
<feature type="region of interest" description="Disordered" evidence="9">
    <location>
        <begin position="107"/>
        <end position="277"/>
    </location>
</feature>
<evidence type="ECO:0000256" key="9">
    <source>
        <dbReference type="SAM" id="MobiDB-lite"/>
    </source>
</evidence>
<comment type="similarity">
    <text evidence="2">Belongs to the NOB1 family.</text>
</comment>
<feature type="compositionally biased region" description="Low complexity" evidence="9">
    <location>
        <begin position="258"/>
        <end position="277"/>
    </location>
</feature>
<feature type="binding site" evidence="8">
    <location>
        <position position="337"/>
    </location>
    <ligand>
        <name>Zn(2+)</name>
        <dbReference type="ChEBI" id="CHEBI:29105"/>
    </ligand>
</feature>
<evidence type="ECO:0000256" key="1">
    <source>
        <dbReference type="ARBA" id="ARBA00004123"/>
    </source>
</evidence>
<feature type="non-terminal residue" evidence="12">
    <location>
        <position position="1"/>
    </location>
</feature>
<feature type="domain" description="Ribonuclease PIN" evidence="11">
    <location>
        <begin position="11"/>
        <end position="102"/>
    </location>
</feature>
<evidence type="ECO:0000256" key="2">
    <source>
        <dbReference type="ARBA" id="ARBA00005858"/>
    </source>
</evidence>
<dbReference type="InterPro" id="IPR039907">
    <property type="entry name" value="NOB1"/>
</dbReference>
<dbReference type="STRING" id="1231657.A0A1Y1YIB8"/>
<dbReference type="Gene3D" id="6.20.210.10">
    <property type="entry name" value="Nin one binding (NOB1), Zn-ribbon-like"/>
    <property type="match status" value="1"/>
</dbReference>
<dbReference type="InterPro" id="IPR017117">
    <property type="entry name" value="Nob1_euk"/>
</dbReference>
<dbReference type="SUPFAM" id="SSF144206">
    <property type="entry name" value="NOB1 zinc finger-like"/>
    <property type="match status" value="1"/>
</dbReference>